<dbReference type="OrthoDB" id="5728337at2"/>
<feature type="domain" description="HD/PDEase" evidence="1">
    <location>
        <begin position="25"/>
        <end position="139"/>
    </location>
</feature>
<dbReference type="AlphaFoldDB" id="A0A5B6TD61"/>
<evidence type="ECO:0000259" key="1">
    <source>
        <dbReference type="SMART" id="SM00471"/>
    </source>
</evidence>
<evidence type="ECO:0000313" key="2">
    <source>
        <dbReference type="EMBL" id="KAA3437043.1"/>
    </source>
</evidence>
<keyword evidence="3" id="KW-1185">Reference proteome</keyword>
<organism evidence="2 3">
    <name type="scientific">Rufibacter hautae</name>
    <dbReference type="NCBI Taxonomy" id="2595005"/>
    <lineage>
        <taxon>Bacteria</taxon>
        <taxon>Pseudomonadati</taxon>
        <taxon>Bacteroidota</taxon>
        <taxon>Cytophagia</taxon>
        <taxon>Cytophagales</taxon>
        <taxon>Hymenobacteraceae</taxon>
        <taxon>Rufibacter</taxon>
    </lineage>
</organism>
<dbReference type="EMBL" id="VKKY01000003">
    <property type="protein sequence ID" value="KAA3437043.1"/>
    <property type="molecule type" value="Genomic_DNA"/>
</dbReference>
<proteinExistence type="predicted"/>
<sequence length="203" mass="23298">MVPTPFPQIQQHVIQKLQDGLASHLTYHSVAHTLDVLDRAEAIAIAEKVKSPRELLLLKVAVLYHDAGFIETYQNHEKKSCEIAGQELPAFGFNPQEIDTICHLIMATKLPQSPQTKLEQVICDADLDYLGRDDYSPIAHRLYQELLALDILQTEEQWIQMQVNFLEKHRYFTRHCHQNREAHKQANLQNLKVKTGQLQKTGA</sequence>
<dbReference type="InterPro" id="IPR006674">
    <property type="entry name" value="HD_domain"/>
</dbReference>
<name>A0A5B6TD61_9BACT</name>
<dbReference type="Gene3D" id="1.10.3210.10">
    <property type="entry name" value="Hypothetical protein af1432"/>
    <property type="match status" value="1"/>
</dbReference>
<dbReference type="SMART" id="SM00471">
    <property type="entry name" value="HDc"/>
    <property type="match status" value="1"/>
</dbReference>
<evidence type="ECO:0000313" key="3">
    <source>
        <dbReference type="Proteomes" id="UP000324133"/>
    </source>
</evidence>
<gene>
    <name evidence="2" type="ORF">FOA19_21980</name>
</gene>
<dbReference type="SUPFAM" id="SSF109604">
    <property type="entry name" value="HD-domain/PDEase-like"/>
    <property type="match status" value="1"/>
</dbReference>
<dbReference type="InterPro" id="IPR003607">
    <property type="entry name" value="HD/PDEase_dom"/>
</dbReference>
<comment type="caution">
    <text evidence="2">The sequence shown here is derived from an EMBL/GenBank/DDBJ whole genome shotgun (WGS) entry which is preliminary data.</text>
</comment>
<dbReference type="Proteomes" id="UP000324133">
    <property type="component" value="Unassembled WGS sequence"/>
</dbReference>
<reference evidence="2 3" key="1">
    <citation type="submission" date="2019-07" db="EMBL/GenBank/DDBJ databases">
        <title>Rufibacter sp. nov., isolated from lake sediment.</title>
        <authorList>
            <person name="Qu J.-H."/>
        </authorList>
    </citation>
    <scope>NUCLEOTIDE SEQUENCE [LARGE SCALE GENOMIC DNA]</scope>
    <source>
        <strain evidence="2 3">NBS58-1</strain>
    </source>
</reference>
<protein>
    <submittedName>
        <fullName evidence="2">HD domain-containing protein</fullName>
    </submittedName>
</protein>
<accession>A0A5B6TD61</accession>
<dbReference type="Pfam" id="PF01966">
    <property type="entry name" value="HD"/>
    <property type="match status" value="1"/>
</dbReference>